<feature type="transmembrane region" description="Helical" evidence="1">
    <location>
        <begin position="50"/>
        <end position="70"/>
    </location>
</feature>
<keyword evidence="1" id="KW-0472">Membrane</keyword>
<keyword evidence="1" id="KW-1133">Transmembrane helix</keyword>
<name>A0A1L9R644_ASPWE</name>
<feature type="transmembrane region" description="Helical" evidence="1">
    <location>
        <begin position="21"/>
        <end position="38"/>
    </location>
</feature>
<dbReference type="Proteomes" id="UP000184383">
    <property type="component" value="Unassembled WGS sequence"/>
</dbReference>
<dbReference type="GeneID" id="63755003"/>
<protein>
    <submittedName>
        <fullName evidence="2">Uncharacterized protein</fullName>
    </submittedName>
</protein>
<reference evidence="3" key="1">
    <citation type="journal article" date="2017" name="Genome Biol.">
        <title>Comparative genomics reveals high biological diversity and specific adaptations in the industrially and medically important fungal genus Aspergillus.</title>
        <authorList>
            <person name="de Vries R.P."/>
            <person name="Riley R."/>
            <person name="Wiebenga A."/>
            <person name="Aguilar-Osorio G."/>
            <person name="Amillis S."/>
            <person name="Uchima C.A."/>
            <person name="Anderluh G."/>
            <person name="Asadollahi M."/>
            <person name="Askin M."/>
            <person name="Barry K."/>
            <person name="Battaglia E."/>
            <person name="Bayram O."/>
            <person name="Benocci T."/>
            <person name="Braus-Stromeyer S.A."/>
            <person name="Caldana C."/>
            <person name="Canovas D."/>
            <person name="Cerqueira G.C."/>
            <person name="Chen F."/>
            <person name="Chen W."/>
            <person name="Choi C."/>
            <person name="Clum A."/>
            <person name="Dos Santos R.A."/>
            <person name="Damasio A.R."/>
            <person name="Diallinas G."/>
            <person name="Emri T."/>
            <person name="Fekete E."/>
            <person name="Flipphi M."/>
            <person name="Freyberg S."/>
            <person name="Gallo A."/>
            <person name="Gournas C."/>
            <person name="Habgood R."/>
            <person name="Hainaut M."/>
            <person name="Harispe M.L."/>
            <person name="Henrissat B."/>
            <person name="Hilden K.S."/>
            <person name="Hope R."/>
            <person name="Hossain A."/>
            <person name="Karabika E."/>
            <person name="Karaffa L."/>
            <person name="Karanyi Z."/>
            <person name="Krasevec N."/>
            <person name="Kuo A."/>
            <person name="Kusch H."/>
            <person name="LaButti K."/>
            <person name="Lagendijk E.L."/>
            <person name="Lapidus A."/>
            <person name="Levasseur A."/>
            <person name="Lindquist E."/>
            <person name="Lipzen A."/>
            <person name="Logrieco A.F."/>
            <person name="MacCabe A."/>
            <person name="Maekelae M.R."/>
            <person name="Malavazi I."/>
            <person name="Melin P."/>
            <person name="Meyer V."/>
            <person name="Mielnichuk N."/>
            <person name="Miskei M."/>
            <person name="Molnar A.P."/>
            <person name="Mule G."/>
            <person name="Ngan C.Y."/>
            <person name="Orejas M."/>
            <person name="Orosz E."/>
            <person name="Ouedraogo J.P."/>
            <person name="Overkamp K.M."/>
            <person name="Park H.-S."/>
            <person name="Perrone G."/>
            <person name="Piumi F."/>
            <person name="Punt P.J."/>
            <person name="Ram A.F."/>
            <person name="Ramon A."/>
            <person name="Rauscher S."/>
            <person name="Record E."/>
            <person name="Riano-Pachon D.M."/>
            <person name="Robert V."/>
            <person name="Roehrig J."/>
            <person name="Ruller R."/>
            <person name="Salamov A."/>
            <person name="Salih N.S."/>
            <person name="Samson R.A."/>
            <person name="Sandor E."/>
            <person name="Sanguinetti M."/>
            <person name="Schuetze T."/>
            <person name="Sepcic K."/>
            <person name="Shelest E."/>
            <person name="Sherlock G."/>
            <person name="Sophianopoulou V."/>
            <person name="Squina F.M."/>
            <person name="Sun H."/>
            <person name="Susca A."/>
            <person name="Todd R.B."/>
            <person name="Tsang A."/>
            <person name="Unkles S.E."/>
            <person name="van de Wiele N."/>
            <person name="van Rossen-Uffink D."/>
            <person name="Oliveira J.V."/>
            <person name="Vesth T.C."/>
            <person name="Visser J."/>
            <person name="Yu J.-H."/>
            <person name="Zhou M."/>
            <person name="Andersen M.R."/>
            <person name="Archer D.B."/>
            <person name="Baker S.E."/>
            <person name="Benoit I."/>
            <person name="Brakhage A.A."/>
            <person name="Braus G.H."/>
            <person name="Fischer R."/>
            <person name="Frisvad J.C."/>
            <person name="Goldman G.H."/>
            <person name="Houbraken J."/>
            <person name="Oakley B."/>
            <person name="Pocsi I."/>
            <person name="Scazzocchio C."/>
            <person name="Seiboth B."/>
            <person name="vanKuyk P.A."/>
            <person name="Wortman J."/>
            <person name="Dyer P.S."/>
            <person name="Grigoriev I.V."/>
        </authorList>
    </citation>
    <scope>NUCLEOTIDE SEQUENCE [LARGE SCALE GENOMIC DNA]</scope>
    <source>
        <strain evidence="3">DTO 134E9</strain>
    </source>
</reference>
<evidence type="ECO:0000313" key="2">
    <source>
        <dbReference type="EMBL" id="OJJ30392.1"/>
    </source>
</evidence>
<proteinExistence type="predicted"/>
<dbReference type="EMBL" id="KV878217">
    <property type="protein sequence ID" value="OJJ30392.1"/>
    <property type="molecule type" value="Genomic_DNA"/>
</dbReference>
<organism evidence="2 3">
    <name type="scientific">Aspergillus wentii DTO 134E9</name>
    <dbReference type="NCBI Taxonomy" id="1073089"/>
    <lineage>
        <taxon>Eukaryota</taxon>
        <taxon>Fungi</taxon>
        <taxon>Dikarya</taxon>
        <taxon>Ascomycota</taxon>
        <taxon>Pezizomycotina</taxon>
        <taxon>Eurotiomycetes</taxon>
        <taxon>Eurotiomycetidae</taxon>
        <taxon>Eurotiales</taxon>
        <taxon>Aspergillaceae</taxon>
        <taxon>Aspergillus</taxon>
        <taxon>Aspergillus subgen. Cremei</taxon>
    </lineage>
</organism>
<keyword evidence="3" id="KW-1185">Reference proteome</keyword>
<dbReference type="VEuPathDB" id="FungiDB:ASPWEDRAFT_710156"/>
<dbReference type="AlphaFoldDB" id="A0A1L9R644"/>
<evidence type="ECO:0000256" key="1">
    <source>
        <dbReference type="SAM" id="Phobius"/>
    </source>
</evidence>
<sequence length="76" mass="9198">MNMTSRRNRVRHQRALWRVHPYLAGGTMLFEYIYRWTFSRRMIRNTSFKIVSSTSKISLSLIIYVLLISITSRMQR</sequence>
<dbReference type="RefSeq" id="XP_040684069.1">
    <property type="nucleotide sequence ID" value="XM_040839155.1"/>
</dbReference>
<keyword evidence="1" id="KW-0812">Transmembrane</keyword>
<gene>
    <name evidence="2" type="ORF">ASPWEDRAFT_710156</name>
</gene>
<evidence type="ECO:0000313" key="3">
    <source>
        <dbReference type="Proteomes" id="UP000184383"/>
    </source>
</evidence>
<accession>A0A1L9R644</accession>